<accession>A0A445MSI9</accession>
<feature type="region of interest" description="Disordered" evidence="2">
    <location>
        <begin position="250"/>
        <end position="272"/>
    </location>
</feature>
<evidence type="ECO:0000256" key="1">
    <source>
        <dbReference type="SAM" id="Coils"/>
    </source>
</evidence>
<dbReference type="EMBL" id="OJIN01000043">
    <property type="protein sequence ID" value="SPD72440.1"/>
    <property type="molecule type" value="Genomic_DNA"/>
</dbReference>
<organism evidence="4">
    <name type="scientific">uncultured Desulfobacterium sp</name>
    <dbReference type="NCBI Taxonomy" id="201089"/>
    <lineage>
        <taxon>Bacteria</taxon>
        <taxon>Pseudomonadati</taxon>
        <taxon>Thermodesulfobacteriota</taxon>
        <taxon>Desulfobacteria</taxon>
        <taxon>Desulfobacterales</taxon>
        <taxon>Desulfobacteriaceae</taxon>
        <taxon>Desulfobacterium</taxon>
        <taxon>environmental samples</taxon>
    </lineage>
</organism>
<proteinExistence type="predicted"/>
<name>A0A445MSI9_9BACT</name>
<feature type="chain" id="PRO_5019500361" evidence="3">
    <location>
        <begin position="27"/>
        <end position="272"/>
    </location>
</feature>
<dbReference type="AlphaFoldDB" id="A0A445MSI9"/>
<sequence>MMKALNFVTSAFVFLFLACSYSRAYAAGIPVMDLTNFVENLITATQQIQSVIKQAEQISNEVKQISNQVTQIGNQDFQISLQQQSLRLMGSPQYNELLQIADQNIQAIQDLTSMAQELGFNVSQVRDQFDAIFPSNSDWQNMPITQFKDEFRQWDRNLLESAKMSADAQTIINRVSSNYDTINDILRQSQSADGEVRQLQVSNQGLALLSSQLGDITRTLVAEQRVASMAAATAASQMAAQQQAGTRLRNGYGDMGPEPQRLAEFPEVKSGN</sequence>
<feature type="signal peptide" evidence="3">
    <location>
        <begin position="1"/>
        <end position="26"/>
    </location>
</feature>
<evidence type="ECO:0000256" key="3">
    <source>
        <dbReference type="SAM" id="SignalP"/>
    </source>
</evidence>
<protein>
    <submittedName>
        <fullName evidence="4">Putative Conjugal transfer/entry exclusion protein-like protein</fullName>
    </submittedName>
</protein>
<gene>
    <name evidence="4" type="ORF">PITCH_A1370007</name>
</gene>
<keyword evidence="3" id="KW-0732">Signal</keyword>
<reference evidence="4" key="1">
    <citation type="submission" date="2018-01" db="EMBL/GenBank/DDBJ databases">
        <authorList>
            <person name="Regsiter A."/>
            <person name="William W."/>
        </authorList>
    </citation>
    <scope>NUCLEOTIDE SEQUENCE</scope>
    <source>
        <strain evidence="4">TRIP AH-1</strain>
    </source>
</reference>
<feature type="coiled-coil region" evidence="1">
    <location>
        <begin position="41"/>
        <end position="75"/>
    </location>
</feature>
<dbReference type="PROSITE" id="PS51257">
    <property type="entry name" value="PROKAR_LIPOPROTEIN"/>
    <property type="match status" value="1"/>
</dbReference>
<keyword evidence="1" id="KW-0175">Coiled coil</keyword>
<evidence type="ECO:0000313" key="4">
    <source>
        <dbReference type="EMBL" id="SPD72440.1"/>
    </source>
</evidence>
<evidence type="ECO:0000256" key="2">
    <source>
        <dbReference type="SAM" id="MobiDB-lite"/>
    </source>
</evidence>